<evidence type="ECO:0000313" key="1">
    <source>
        <dbReference type="EMBL" id="MDF3833261.1"/>
    </source>
</evidence>
<dbReference type="RefSeq" id="WP_276264659.1">
    <property type="nucleotide sequence ID" value="NZ_JARJLM010000163.1"/>
</dbReference>
<protein>
    <submittedName>
        <fullName evidence="1">Uncharacterized protein</fullName>
    </submittedName>
</protein>
<reference evidence="1 2" key="1">
    <citation type="submission" date="2023-03" db="EMBL/GenBank/DDBJ databases">
        <title>Draft assemblies of triclosan tolerant bacteria isolated from returned activated sludge.</title>
        <authorList>
            <person name="Van Hamelsveld S."/>
        </authorList>
    </citation>
    <scope>NUCLEOTIDE SEQUENCE [LARGE SCALE GENOMIC DNA]</scope>
    <source>
        <strain evidence="1 2">GW210010_S58</strain>
    </source>
</reference>
<comment type="caution">
    <text evidence="1">The sequence shown here is derived from an EMBL/GenBank/DDBJ whole genome shotgun (WGS) entry which is preliminary data.</text>
</comment>
<evidence type="ECO:0000313" key="2">
    <source>
        <dbReference type="Proteomes" id="UP001216674"/>
    </source>
</evidence>
<sequence>MDSRQPLQLTDAILMLEQIRVISRHDSILAIAYDPGYAVAGGRPFKPVVAIHPGFDWDAGRVFLDVGPKLMAPNEDLQRLKALVRDYAETIGYVSLALRDTQLGAEAKLQAIDRTIASLVQPTAVSSPQI</sequence>
<dbReference type="Proteomes" id="UP001216674">
    <property type="component" value="Unassembled WGS sequence"/>
</dbReference>
<dbReference type="EMBL" id="JARJLM010000163">
    <property type="protein sequence ID" value="MDF3833261.1"/>
    <property type="molecule type" value="Genomic_DNA"/>
</dbReference>
<proteinExistence type="predicted"/>
<gene>
    <name evidence="1" type="ORF">P3W85_09925</name>
</gene>
<accession>A0ABT6ANC7</accession>
<keyword evidence="2" id="KW-1185">Reference proteome</keyword>
<name>A0ABT6ANC7_9BURK</name>
<organism evidence="1 2">
    <name type="scientific">Cupriavidus basilensis</name>
    <dbReference type="NCBI Taxonomy" id="68895"/>
    <lineage>
        <taxon>Bacteria</taxon>
        <taxon>Pseudomonadati</taxon>
        <taxon>Pseudomonadota</taxon>
        <taxon>Betaproteobacteria</taxon>
        <taxon>Burkholderiales</taxon>
        <taxon>Burkholderiaceae</taxon>
        <taxon>Cupriavidus</taxon>
    </lineage>
</organism>